<dbReference type="PANTHER" id="PTHR43107">
    <property type="entry name" value="LONG-CHAIN FATTY ACID TRANSPORT PROTEIN"/>
    <property type="match status" value="1"/>
</dbReference>
<dbReference type="InterPro" id="IPR042099">
    <property type="entry name" value="ANL_N_sf"/>
</dbReference>
<reference evidence="10" key="2">
    <citation type="submission" date="2019-01" db="EMBL/GenBank/DDBJ databases">
        <title>Sinorhodobacter populi sp. nov. isolated from the symptomatic bark tissue of Populus euramericana canker.</title>
        <authorList>
            <person name="Li Y."/>
        </authorList>
    </citation>
    <scope>NUCLEOTIDE SEQUENCE [LARGE SCALE GENOMIC DNA]</scope>
    <source>
        <strain evidence="10">CGMCC 1.12963</strain>
    </source>
</reference>
<feature type="domain" description="AMP-binding enzyme C-terminal" evidence="8">
    <location>
        <begin position="541"/>
        <end position="615"/>
    </location>
</feature>
<feature type="signal peptide" evidence="6">
    <location>
        <begin position="1"/>
        <end position="23"/>
    </location>
</feature>
<dbReference type="GO" id="GO:0005886">
    <property type="term" value="C:plasma membrane"/>
    <property type="evidence" value="ECO:0007669"/>
    <property type="project" value="TreeGrafter"/>
</dbReference>
<dbReference type="GO" id="GO:0005324">
    <property type="term" value="F:long-chain fatty acid transmembrane transporter activity"/>
    <property type="evidence" value="ECO:0007669"/>
    <property type="project" value="TreeGrafter"/>
</dbReference>
<feature type="chain" id="PRO_5018557500" evidence="6">
    <location>
        <begin position="24"/>
        <end position="643"/>
    </location>
</feature>
<dbReference type="PANTHER" id="PTHR43107:SF15">
    <property type="entry name" value="FATTY ACID TRANSPORT PROTEIN 3, ISOFORM A"/>
    <property type="match status" value="1"/>
</dbReference>
<dbReference type="PROSITE" id="PS00455">
    <property type="entry name" value="AMP_BINDING"/>
    <property type="match status" value="1"/>
</dbReference>
<proteinExistence type="inferred from homology"/>
<evidence type="ECO:0000259" key="7">
    <source>
        <dbReference type="Pfam" id="PF00501"/>
    </source>
</evidence>
<organism evidence="9 10">
    <name type="scientific">Paenirhodobacter huangdaonensis</name>
    <dbReference type="NCBI Taxonomy" id="2501515"/>
    <lineage>
        <taxon>Bacteria</taxon>
        <taxon>Pseudomonadati</taxon>
        <taxon>Pseudomonadota</taxon>
        <taxon>Alphaproteobacteria</taxon>
        <taxon>Rhodobacterales</taxon>
        <taxon>Rhodobacter group</taxon>
        <taxon>Paenirhodobacter</taxon>
    </lineage>
</organism>
<evidence type="ECO:0000256" key="3">
    <source>
        <dbReference type="ARBA" id="ARBA00022741"/>
    </source>
</evidence>
<feature type="compositionally biased region" description="Pro residues" evidence="5">
    <location>
        <begin position="59"/>
        <end position="70"/>
    </location>
</feature>
<gene>
    <name evidence="9" type="ORF">EOW66_12670</name>
</gene>
<comment type="similarity">
    <text evidence="1">Belongs to the ATP-dependent AMP-binding enzyme family.</text>
</comment>
<feature type="region of interest" description="Disordered" evidence="5">
    <location>
        <begin position="44"/>
        <end position="122"/>
    </location>
</feature>
<evidence type="ECO:0000313" key="9">
    <source>
        <dbReference type="EMBL" id="RWR51123.1"/>
    </source>
</evidence>
<dbReference type="GO" id="GO:0005524">
    <property type="term" value="F:ATP binding"/>
    <property type="evidence" value="ECO:0007669"/>
    <property type="project" value="UniProtKB-KW"/>
</dbReference>
<keyword evidence="3" id="KW-0547">Nucleotide-binding</keyword>
<dbReference type="InterPro" id="IPR025110">
    <property type="entry name" value="AMP-bd_C"/>
</dbReference>
<dbReference type="Proteomes" id="UP000288071">
    <property type="component" value="Unassembled WGS sequence"/>
</dbReference>
<evidence type="ECO:0000256" key="2">
    <source>
        <dbReference type="ARBA" id="ARBA00022598"/>
    </source>
</evidence>
<evidence type="ECO:0000256" key="1">
    <source>
        <dbReference type="ARBA" id="ARBA00006432"/>
    </source>
</evidence>
<dbReference type="SUPFAM" id="SSF56801">
    <property type="entry name" value="Acetyl-CoA synthetase-like"/>
    <property type="match status" value="1"/>
</dbReference>
<comment type="caution">
    <text evidence="9">The sequence shown here is derived from an EMBL/GenBank/DDBJ whole genome shotgun (WGS) entry which is preliminary data.</text>
</comment>
<dbReference type="Pfam" id="PF00501">
    <property type="entry name" value="AMP-binding"/>
    <property type="match status" value="1"/>
</dbReference>
<keyword evidence="2 9" id="KW-0436">Ligase</keyword>
<dbReference type="InterPro" id="IPR020845">
    <property type="entry name" value="AMP-binding_CS"/>
</dbReference>
<dbReference type="GO" id="GO:0004467">
    <property type="term" value="F:long-chain fatty acid-CoA ligase activity"/>
    <property type="evidence" value="ECO:0007669"/>
    <property type="project" value="TreeGrafter"/>
</dbReference>
<dbReference type="GO" id="GO:0044539">
    <property type="term" value="P:long-chain fatty acid import into cell"/>
    <property type="evidence" value="ECO:0007669"/>
    <property type="project" value="TreeGrafter"/>
</dbReference>
<name>A0A3S3LSM8_9RHOB</name>
<dbReference type="InterPro" id="IPR045851">
    <property type="entry name" value="AMP-bd_C_sf"/>
</dbReference>
<accession>A0A3S3LSM8</accession>
<reference evidence="9 10" key="1">
    <citation type="submission" date="2019-01" db="EMBL/GenBank/DDBJ databases">
        <title>Sinorhodobacter populi sp. nov. isolated from the symptomatic bark tissue of Populus euramericana canker.</title>
        <authorList>
            <person name="Xu G."/>
        </authorList>
    </citation>
    <scope>NUCLEOTIDE SEQUENCE [LARGE SCALE GENOMIC DNA]</scope>
    <source>
        <strain evidence="9 10">CGMCC 1.12963</strain>
    </source>
</reference>
<feature type="domain" description="AMP-dependent synthetase/ligase" evidence="7">
    <location>
        <begin position="134"/>
        <end position="481"/>
    </location>
</feature>
<evidence type="ECO:0000313" key="10">
    <source>
        <dbReference type="Proteomes" id="UP000288071"/>
    </source>
</evidence>
<sequence length="643" mass="69369">MRRRCSRAATPSMCRSRAGRAMATCCSATPRRWRATWRWGAVPPLRRRTSTPSRSIPAPDWPIRPRPTPCAQPGARPGSRAPNPMTPSSPNGRSNRRPKRCCATTAPGRMRPPERAGKGRHAMTTPTTIHGLLSRQAARYGQRRFLTFGETEISFAGMEALSCRAAAGLAGLGVGKGDTVALMLDNCVEYLALWFGLSRLGAVEVPLNTAHRGAVLAHMLRLSKARVVILDPGYLPALEAVRGEIPWPLTVVTRGAAPAGCLPLERLMASETPPPEVTVSARDPYAIMFTSGTTGLSKGALMPQGYAIAAASQVCAATGYGEDDCLYNALPLFHGNAQILSALPALMAGARTVLVPKFSASRFWEDLRSHGCTAFNYIGTILSVLMKAPESAADRAHSLRVMMGAGAGKGLFEAFEARFGVTLIEGYGMSEIGVPIMADPARPRPGSCGRQTPQYELMLIDAAGEPITTPDTPGQLLVRPKAPHGMMIEYVGMPEKTVEAFRDLWFHTGDLLQVDAEGFWHFLDRDKDALRRRGENISSFEVERILNAEASVRECAVIPVPSELGEDEVMACVVAAEGAPRDPAALRAACAGKMAEFMLPRFIRYVPDLPKTATARVEKHRLKAEGVTSDTWDYEAGGKAARA</sequence>
<evidence type="ECO:0000256" key="6">
    <source>
        <dbReference type="SAM" id="SignalP"/>
    </source>
</evidence>
<keyword evidence="4" id="KW-0067">ATP-binding</keyword>
<dbReference type="Gene3D" id="3.30.300.30">
    <property type="match status" value="1"/>
</dbReference>
<keyword evidence="10" id="KW-1185">Reference proteome</keyword>
<protein>
    <submittedName>
        <fullName evidence="9">ATP-dependent acyl-CoA ligase</fullName>
    </submittedName>
</protein>
<keyword evidence="6" id="KW-0732">Signal</keyword>
<dbReference type="Gene3D" id="3.40.50.12780">
    <property type="entry name" value="N-terminal domain of ligase-like"/>
    <property type="match status" value="1"/>
</dbReference>
<dbReference type="Pfam" id="PF13193">
    <property type="entry name" value="AMP-binding_C"/>
    <property type="match status" value="1"/>
</dbReference>
<evidence type="ECO:0000256" key="4">
    <source>
        <dbReference type="ARBA" id="ARBA00022840"/>
    </source>
</evidence>
<evidence type="ECO:0000256" key="5">
    <source>
        <dbReference type="SAM" id="MobiDB-lite"/>
    </source>
</evidence>
<dbReference type="EMBL" id="SAVA01000007">
    <property type="protein sequence ID" value="RWR51123.1"/>
    <property type="molecule type" value="Genomic_DNA"/>
</dbReference>
<dbReference type="InterPro" id="IPR000873">
    <property type="entry name" value="AMP-dep_synth/lig_dom"/>
</dbReference>
<dbReference type="AlphaFoldDB" id="A0A3S3LSM8"/>
<evidence type="ECO:0000259" key="8">
    <source>
        <dbReference type="Pfam" id="PF13193"/>
    </source>
</evidence>